<dbReference type="AlphaFoldDB" id="A0A370GM92"/>
<sequence>MENYETDILAFGAHSDDVEIGMGGMIAKLSAEGKKVVICDLTEADLSSNGTVESRKQEAEEAAAILGASHRLNLGIADRGIYITHENIKKAAEVIRKYKPRLIFAPYWEDRHPDHGNCAKLVEEATFSSGIRKFETVESNTPHRAEALYFYMINGFHQPDFVYDISSYIEKKILSLKAYDSQFNLGEGRVSTPLTTGYIESVEARERLFGKQAGVAFAEGFKSKKPLLLEKDLIGDAL</sequence>
<dbReference type="InterPro" id="IPR024078">
    <property type="entry name" value="LmbE-like_dom_sf"/>
</dbReference>
<dbReference type="InterPro" id="IPR003737">
    <property type="entry name" value="GlcNAc_PI_deacetylase-related"/>
</dbReference>
<dbReference type="GO" id="GO:0071793">
    <property type="term" value="P:bacillithiol biosynthetic process"/>
    <property type="evidence" value="ECO:0007669"/>
    <property type="project" value="InterPro"/>
</dbReference>
<dbReference type="NCBIfam" id="TIGR04001">
    <property type="entry name" value="thiol_BshB1"/>
    <property type="match status" value="1"/>
</dbReference>
<comment type="caution">
    <text evidence="2">The sequence shown here is derived from an EMBL/GenBank/DDBJ whole genome shotgun (WGS) entry which is preliminary data.</text>
</comment>
<dbReference type="Pfam" id="PF02585">
    <property type="entry name" value="PIG-L"/>
    <property type="match status" value="1"/>
</dbReference>
<protein>
    <submittedName>
        <fullName evidence="2">Bacillithiol biosynthesis deacetylase BshB1</fullName>
    </submittedName>
</protein>
<dbReference type="PANTHER" id="PTHR12993">
    <property type="entry name" value="N-ACETYLGLUCOSAMINYL-PHOSPHATIDYLINOSITOL DE-N-ACETYLASE-RELATED"/>
    <property type="match status" value="1"/>
</dbReference>
<evidence type="ECO:0000256" key="1">
    <source>
        <dbReference type="ARBA" id="ARBA00001947"/>
    </source>
</evidence>
<organism evidence="2 3">
    <name type="scientific">Falsibacillus pallidus</name>
    <dbReference type="NCBI Taxonomy" id="493781"/>
    <lineage>
        <taxon>Bacteria</taxon>
        <taxon>Bacillati</taxon>
        <taxon>Bacillota</taxon>
        <taxon>Bacilli</taxon>
        <taxon>Bacillales</taxon>
        <taxon>Bacillaceae</taxon>
        <taxon>Falsibacillus</taxon>
    </lineage>
</organism>
<dbReference type="Proteomes" id="UP000255326">
    <property type="component" value="Unassembled WGS sequence"/>
</dbReference>
<gene>
    <name evidence="2" type="ORF">DFR59_10463</name>
</gene>
<dbReference type="GO" id="GO:0019213">
    <property type="term" value="F:deacetylase activity"/>
    <property type="evidence" value="ECO:0007669"/>
    <property type="project" value="InterPro"/>
</dbReference>
<dbReference type="Gene3D" id="3.40.50.10320">
    <property type="entry name" value="LmbE-like"/>
    <property type="match status" value="1"/>
</dbReference>
<dbReference type="PANTHER" id="PTHR12993:SF30">
    <property type="entry name" value="N-ACETYL-ALPHA-D-GLUCOSAMINYL L-MALATE DEACETYLASE 1"/>
    <property type="match status" value="1"/>
</dbReference>
<name>A0A370GM92_9BACI</name>
<evidence type="ECO:0000313" key="2">
    <source>
        <dbReference type="EMBL" id="RDI43013.1"/>
    </source>
</evidence>
<reference evidence="2 3" key="1">
    <citation type="submission" date="2018-07" db="EMBL/GenBank/DDBJ databases">
        <title>Genomic Encyclopedia of Type Strains, Phase IV (KMG-IV): sequencing the most valuable type-strain genomes for metagenomic binning, comparative biology and taxonomic classification.</title>
        <authorList>
            <person name="Goeker M."/>
        </authorList>
    </citation>
    <scope>NUCLEOTIDE SEQUENCE [LARGE SCALE GENOMIC DNA]</scope>
    <source>
        <strain evidence="2 3">DSM 25281</strain>
    </source>
</reference>
<keyword evidence="3" id="KW-1185">Reference proteome</keyword>
<dbReference type="EMBL" id="QQAY01000004">
    <property type="protein sequence ID" value="RDI43013.1"/>
    <property type="molecule type" value="Genomic_DNA"/>
</dbReference>
<dbReference type="OrthoDB" id="9778719at2"/>
<comment type="cofactor">
    <cofactor evidence="1">
        <name>Zn(2+)</name>
        <dbReference type="ChEBI" id="CHEBI:29105"/>
    </cofactor>
</comment>
<dbReference type="SUPFAM" id="SSF102588">
    <property type="entry name" value="LmbE-like"/>
    <property type="match status" value="1"/>
</dbReference>
<dbReference type="RefSeq" id="WP_114745337.1">
    <property type="nucleotide sequence ID" value="NZ_QQAY01000004.1"/>
</dbReference>
<dbReference type="InterPro" id="IPR023842">
    <property type="entry name" value="Bacillithiol_biosynth_BshB1"/>
</dbReference>
<proteinExistence type="predicted"/>
<evidence type="ECO:0000313" key="3">
    <source>
        <dbReference type="Proteomes" id="UP000255326"/>
    </source>
</evidence>
<dbReference type="GO" id="GO:0016811">
    <property type="term" value="F:hydrolase activity, acting on carbon-nitrogen (but not peptide) bonds, in linear amides"/>
    <property type="evidence" value="ECO:0007669"/>
    <property type="project" value="TreeGrafter"/>
</dbReference>
<accession>A0A370GM92</accession>